<keyword evidence="1" id="KW-0732">Signal</keyword>
<evidence type="ECO:0000259" key="2">
    <source>
        <dbReference type="Pfam" id="PF25183"/>
    </source>
</evidence>
<dbReference type="Pfam" id="PF25183">
    <property type="entry name" value="OMP_b-brl_4"/>
    <property type="match status" value="1"/>
</dbReference>
<feature type="signal peptide" evidence="1">
    <location>
        <begin position="1"/>
        <end position="23"/>
    </location>
</feature>
<gene>
    <name evidence="3" type="ORF">rosag_22090</name>
</gene>
<dbReference type="SUPFAM" id="SSF49464">
    <property type="entry name" value="Carboxypeptidase regulatory domain-like"/>
    <property type="match status" value="1"/>
</dbReference>
<dbReference type="Pfam" id="PF13620">
    <property type="entry name" value="CarboxypepD_reg"/>
    <property type="match status" value="1"/>
</dbReference>
<dbReference type="Gene3D" id="2.60.40.1120">
    <property type="entry name" value="Carboxypeptidase-like, regulatory domain"/>
    <property type="match status" value="1"/>
</dbReference>
<reference evidence="3" key="1">
    <citation type="submission" date="2022-08" db="EMBL/GenBank/DDBJ databases">
        <title>Draft genome sequencing of Roseisolibacter agri AW1220.</title>
        <authorList>
            <person name="Tobiishi Y."/>
            <person name="Tonouchi A."/>
        </authorList>
    </citation>
    <scope>NUCLEOTIDE SEQUENCE</scope>
    <source>
        <strain evidence="3">AW1220</strain>
    </source>
</reference>
<name>A0AA37Q9R3_9BACT</name>
<protein>
    <recommendedName>
        <fullName evidence="2">TonB-dependent transporter Oar-like beta-barrel domain-containing protein</fullName>
    </recommendedName>
</protein>
<dbReference type="InterPro" id="IPR057601">
    <property type="entry name" value="Oar-like_b-barrel"/>
</dbReference>
<feature type="chain" id="PRO_5041432112" description="TonB-dependent transporter Oar-like beta-barrel domain-containing protein" evidence="1">
    <location>
        <begin position="24"/>
        <end position="1256"/>
    </location>
</feature>
<evidence type="ECO:0000313" key="4">
    <source>
        <dbReference type="Proteomes" id="UP001161325"/>
    </source>
</evidence>
<dbReference type="AlphaFoldDB" id="A0AA37Q9R3"/>
<dbReference type="Proteomes" id="UP001161325">
    <property type="component" value="Unassembled WGS sequence"/>
</dbReference>
<dbReference type="EMBL" id="BRXS01000003">
    <property type="protein sequence ID" value="GLC25696.1"/>
    <property type="molecule type" value="Genomic_DNA"/>
</dbReference>
<organism evidence="3 4">
    <name type="scientific">Roseisolibacter agri</name>
    <dbReference type="NCBI Taxonomy" id="2014610"/>
    <lineage>
        <taxon>Bacteria</taxon>
        <taxon>Pseudomonadati</taxon>
        <taxon>Gemmatimonadota</taxon>
        <taxon>Gemmatimonadia</taxon>
        <taxon>Gemmatimonadales</taxon>
        <taxon>Gemmatimonadaceae</taxon>
        <taxon>Roseisolibacter</taxon>
    </lineage>
</organism>
<comment type="caution">
    <text evidence="3">The sequence shown here is derived from an EMBL/GenBank/DDBJ whole genome shotgun (WGS) entry which is preliminary data.</text>
</comment>
<evidence type="ECO:0000313" key="3">
    <source>
        <dbReference type="EMBL" id="GLC25696.1"/>
    </source>
</evidence>
<dbReference type="SUPFAM" id="SSF56935">
    <property type="entry name" value="Porins"/>
    <property type="match status" value="1"/>
</dbReference>
<evidence type="ECO:0000256" key="1">
    <source>
        <dbReference type="SAM" id="SignalP"/>
    </source>
</evidence>
<feature type="domain" description="TonB-dependent transporter Oar-like beta-barrel" evidence="2">
    <location>
        <begin position="375"/>
        <end position="975"/>
    </location>
</feature>
<sequence length="1256" mass="133940">MSPRPLLPIVAVALAVAPSAVRAQQVDVIRGQITGPDGETIQNAVVSATSISGNVTRTARTDRQGRFTITFPGGDGDYMVSVAAVGFAQRRFEVKRTVDQEILLADARLARVSTVLDAMRVTAPRDRVSRNDQLQPDIGGSERAIANASATVPADQLGDLAAMAASLPGVQLVPGQDGGANGFSVLGLGADQNQTTLNGMNFGGSNLPRDAAVSSSLASSPYDVSRGGFSGGQFSLRTRGGSNFVTRGVSLNVDAPQMQWTDRAARALGQSYSNVSLGGLVSGPIKPDQAFYSLSYQLGRRANDFQNLLNTGALGLQAAGVAADSATRLATLLRQASVPTSIGGLPSDRLSDNGAVFGSIDIAPPSSTRGQSMTLSFNGSWNRQRPLGGSVVDVPAYSGERSGWNGGLQARHSTYATIFGVGVLTETTLGLNANRSEMSPFLALPSGRVRVNSTFDDGTTGVQTLGFGGSQALNSTQSSTSVGYLNQLSWFSANNKHRLKLTSELRRDGYDQDQRANYLGSFSYNSLADLQAGRPASYSRLLTPRASAGSQVVGAVSLGDAFRYSPDLQIQYGLRVDGNAFTASPDANPDIERLFGTRNDRVPSKLYLSPRVGFSYTLGEAPQVSAFEGAVRGPRAVVRGGVGVFQGLPGTQAISGALENTGLASAVQQISCVGAATPIPNWAAYAAGASNIPTVCADGTTGSLFANTAPSVTLFAKGYTAPRSVRSNLQWSGPLLDNRFSLTAEGTYSLNLNQPGSVDLNFTPVQRFALADEGGRPVYVQTSSIFPATGAIASRDARVSQQFARVGELRSDLRSESRQLQLRLAPTRFSTKFTWNAAYVYSNVREQVRGFTSTVGNPFDVEWARSAMDSRHQLQYTLGYNFWDAVRVNWFGSFRSGLPFTPTIAGDVNGDGYANDRAFVFDPAKATDPTLGAAMQQLLTSGPEAARECLRKQIGSLASRNSCQGPWTSSAVLSLTFNPVKFRMPQRATVSLQVSNPLGAADMLVNGENSLKGWGQQLFPDQSLLYVRGFDPQTQRYRYEVNQRFGETSPARSAIRAPVTLTALMRFDIGPTRERQLLTQQLDRGRYLPGTKVPEQFLRAMYAGGGVPNPMAQILRQQDSLKLTGPQADSIATINRWFTIKTDSIWAPVTKELGALPDRYDRDDAYDRWIRARRASIDLLAQVAPHVRGLLTADQHRKLPPFISGYLEPRYLASIRNGTASFTGGGMMPGLGGGGGAVMIGGGGGGVATERVIIRQ</sequence>
<keyword evidence="4" id="KW-1185">Reference proteome</keyword>
<dbReference type="RefSeq" id="WP_284350157.1">
    <property type="nucleotide sequence ID" value="NZ_BRXS01000003.1"/>
</dbReference>
<dbReference type="InterPro" id="IPR008969">
    <property type="entry name" value="CarboxyPept-like_regulatory"/>
</dbReference>
<proteinExistence type="predicted"/>
<accession>A0AA37Q9R3</accession>